<evidence type="ECO:0000256" key="1">
    <source>
        <dbReference type="ARBA" id="ARBA00004606"/>
    </source>
</evidence>
<keyword evidence="3" id="KW-0808">Transferase</keyword>
<comment type="caution">
    <text evidence="6">The sequence shown here is derived from an EMBL/GenBank/DDBJ whole genome shotgun (WGS) entry which is preliminary data.</text>
</comment>
<keyword evidence="7" id="KW-1185">Reference proteome</keyword>
<dbReference type="AlphaFoldDB" id="A0A7J7I4P8"/>
<reference evidence="7" key="1">
    <citation type="journal article" date="2020" name="Nat. Commun.">
        <title>Genome assembly of wild tea tree DASZ reveals pedigree and selection history of tea varieties.</title>
        <authorList>
            <person name="Zhang W."/>
            <person name="Zhang Y."/>
            <person name="Qiu H."/>
            <person name="Guo Y."/>
            <person name="Wan H."/>
            <person name="Zhang X."/>
            <person name="Scossa F."/>
            <person name="Alseekh S."/>
            <person name="Zhang Q."/>
            <person name="Wang P."/>
            <person name="Xu L."/>
            <person name="Schmidt M.H."/>
            <person name="Jia X."/>
            <person name="Li D."/>
            <person name="Zhu A."/>
            <person name="Guo F."/>
            <person name="Chen W."/>
            <person name="Ni D."/>
            <person name="Usadel B."/>
            <person name="Fernie A.R."/>
            <person name="Wen W."/>
        </authorList>
    </citation>
    <scope>NUCLEOTIDE SEQUENCE [LARGE SCALE GENOMIC DNA]</scope>
    <source>
        <strain evidence="7">cv. G240</strain>
    </source>
</reference>
<dbReference type="Pfam" id="PF02485">
    <property type="entry name" value="Branch"/>
    <property type="match status" value="1"/>
</dbReference>
<name>A0A7J7I4P8_CAMSI</name>
<evidence type="ECO:0000256" key="2">
    <source>
        <dbReference type="ARBA" id="ARBA00022676"/>
    </source>
</evidence>
<evidence type="ECO:0000313" key="7">
    <source>
        <dbReference type="Proteomes" id="UP000593564"/>
    </source>
</evidence>
<evidence type="ECO:0000256" key="3">
    <source>
        <dbReference type="ARBA" id="ARBA00022679"/>
    </source>
</evidence>
<accession>A0A7J7I4P8</accession>
<proteinExistence type="predicted"/>
<dbReference type="InterPro" id="IPR003406">
    <property type="entry name" value="Glyco_trans_14"/>
</dbReference>
<keyword evidence="4" id="KW-0472">Membrane</keyword>
<keyword evidence="5" id="KW-0325">Glycoprotein</keyword>
<evidence type="ECO:0000313" key="6">
    <source>
        <dbReference type="EMBL" id="KAF5959466.1"/>
    </source>
</evidence>
<comment type="subcellular location">
    <subcellularLocation>
        <location evidence="1">Membrane</location>
        <topology evidence="1">Single-pass type II membrane protein</topology>
    </subcellularLocation>
</comment>
<keyword evidence="2" id="KW-0328">Glycosyltransferase</keyword>
<dbReference type="EMBL" id="JACBKZ010000001">
    <property type="protein sequence ID" value="KAF5959466.1"/>
    <property type="molecule type" value="Genomic_DNA"/>
</dbReference>
<gene>
    <name evidence="6" type="ORF">HYC85_000675</name>
</gene>
<dbReference type="GO" id="GO:0015020">
    <property type="term" value="F:glucuronosyltransferase activity"/>
    <property type="evidence" value="ECO:0007669"/>
    <property type="project" value="InterPro"/>
</dbReference>
<organism evidence="6 7">
    <name type="scientific">Camellia sinensis</name>
    <name type="common">Tea plant</name>
    <name type="synonym">Thea sinensis</name>
    <dbReference type="NCBI Taxonomy" id="4442"/>
    <lineage>
        <taxon>Eukaryota</taxon>
        <taxon>Viridiplantae</taxon>
        <taxon>Streptophyta</taxon>
        <taxon>Embryophyta</taxon>
        <taxon>Tracheophyta</taxon>
        <taxon>Spermatophyta</taxon>
        <taxon>Magnoliopsida</taxon>
        <taxon>eudicotyledons</taxon>
        <taxon>Gunneridae</taxon>
        <taxon>Pentapetalae</taxon>
        <taxon>asterids</taxon>
        <taxon>Ericales</taxon>
        <taxon>Theaceae</taxon>
        <taxon>Camellia</taxon>
    </lineage>
</organism>
<dbReference type="Proteomes" id="UP000593564">
    <property type="component" value="Unassembled WGS sequence"/>
</dbReference>
<evidence type="ECO:0000256" key="5">
    <source>
        <dbReference type="ARBA" id="ARBA00023180"/>
    </source>
</evidence>
<dbReference type="PANTHER" id="PTHR45719">
    <property type="entry name" value="GLYCOSYLTRANSFERASE"/>
    <property type="match status" value="1"/>
</dbReference>
<sequence>MGLLQKLGKGEQTKLDALNPDVPEKYQRIMEVIVDPGLYLASKGRMFTGNKKRTLPNAYRFFTDKLLFHSMLTWNRVWWSDAGSPHVILSRKLVEFAILGWDNLPRKLLLFFSNTKYSQRDYFQTLACNSKDFSKTVVNSNLRFTVYEDDPPDLSVTDLEKMLSSGAAFAGNFRANNPVLDKIDSLDCGYDITRRLVFGWARKGPRPLSALG</sequence>
<evidence type="ECO:0000256" key="4">
    <source>
        <dbReference type="ARBA" id="ARBA00023136"/>
    </source>
</evidence>
<reference evidence="6 7" key="2">
    <citation type="submission" date="2020-07" db="EMBL/GenBank/DDBJ databases">
        <title>Genome assembly of wild tea tree DASZ reveals pedigree and selection history of tea varieties.</title>
        <authorList>
            <person name="Zhang W."/>
        </authorList>
    </citation>
    <scope>NUCLEOTIDE SEQUENCE [LARGE SCALE GENOMIC DNA]</scope>
    <source>
        <strain evidence="7">cv. G240</strain>
        <tissue evidence="6">Leaf</tissue>
    </source>
</reference>
<dbReference type="GO" id="GO:0016020">
    <property type="term" value="C:membrane"/>
    <property type="evidence" value="ECO:0007669"/>
    <property type="project" value="UniProtKB-SubCell"/>
</dbReference>
<dbReference type="InterPro" id="IPR044610">
    <property type="entry name" value="GLCAT14A/B/C"/>
</dbReference>
<protein>
    <submittedName>
        <fullName evidence="6">Uncharacterized protein</fullName>
    </submittedName>
</protein>
<dbReference type="PANTHER" id="PTHR45719:SF31">
    <property type="entry name" value="BETA-GLUCURONOSYLTRANSFERASE GLCAT14A-LIKE ISOFORM X1"/>
    <property type="match status" value="1"/>
</dbReference>